<feature type="compositionally biased region" description="Basic residues" evidence="3">
    <location>
        <begin position="41"/>
        <end position="56"/>
    </location>
</feature>
<organism evidence="4 5">
    <name type="scientific">Azospirillum thermophilum</name>
    <dbReference type="NCBI Taxonomy" id="2202148"/>
    <lineage>
        <taxon>Bacteria</taxon>
        <taxon>Pseudomonadati</taxon>
        <taxon>Pseudomonadota</taxon>
        <taxon>Alphaproteobacteria</taxon>
        <taxon>Rhodospirillales</taxon>
        <taxon>Azospirillaceae</taxon>
        <taxon>Azospirillum</taxon>
    </lineage>
</organism>
<reference evidence="5" key="1">
    <citation type="submission" date="2018-05" db="EMBL/GenBank/DDBJ databases">
        <title>Azospirillum thermophila sp. nov., a novel isolated from hot spring.</title>
        <authorList>
            <person name="Zhao Z."/>
        </authorList>
    </citation>
    <scope>NUCLEOTIDE SEQUENCE [LARGE SCALE GENOMIC DNA]</scope>
    <source>
        <strain evidence="5">CFH 70021</strain>
    </source>
</reference>
<dbReference type="KEGG" id="azz:DEW08_19070"/>
<protein>
    <recommendedName>
        <fullName evidence="6">Cobalamin biosynthesis protein CbiX</fullName>
    </recommendedName>
</protein>
<keyword evidence="5" id="KW-1185">Reference proteome</keyword>
<accession>A0A2S2CUX6</accession>
<dbReference type="OrthoDB" id="7345302at2"/>
<gene>
    <name evidence="4" type="ORF">DEW08_19070</name>
</gene>
<dbReference type="InterPro" id="IPR050963">
    <property type="entry name" value="Sirohydro_Cobaltochel/CbiX"/>
</dbReference>
<dbReference type="InterPro" id="IPR002762">
    <property type="entry name" value="CbiX-like"/>
</dbReference>
<evidence type="ECO:0000256" key="3">
    <source>
        <dbReference type="SAM" id="MobiDB-lite"/>
    </source>
</evidence>
<evidence type="ECO:0000256" key="2">
    <source>
        <dbReference type="ARBA" id="ARBA00023239"/>
    </source>
</evidence>
<evidence type="ECO:0008006" key="6">
    <source>
        <dbReference type="Google" id="ProtNLM"/>
    </source>
</evidence>
<proteinExistence type="predicted"/>
<evidence type="ECO:0000313" key="5">
    <source>
        <dbReference type="Proteomes" id="UP000245629"/>
    </source>
</evidence>
<feature type="region of interest" description="Disordered" evidence="3">
    <location>
        <begin position="1"/>
        <end position="94"/>
    </location>
</feature>
<keyword evidence="2" id="KW-0456">Lyase</keyword>
<dbReference type="EMBL" id="CP029354">
    <property type="protein sequence ID" value="AWK88215.1"/>
    <property type="molecule type" value="Genomic_DNA"/>
</dbReference>
<dbReference type="Pfam" id="PF01903">
    <property type="entry name" value="CbiX"/>
    <property type="match status" value="2"/>
</dbReference>
<keyword evidence="1" id="KW-0479">Metal-binding</keyword>
<dbReference type="CDD" id="cd03416">
    <property type="entry name" value="CbiX_SirB_N"/>
    <property type="match status" value="1"/>
</dbReference>
<dbReference type="Proteomes" id="UP000245629">
    <property type="component" value="Chromosome 3"/>
</dbReference>
<dbReference type="GO" id="GO:0046872">
    <property type="term" value="F:metal ion binding"/>
    <property type="evidence" value="ECO:0007669"/>
    <property type="project" value="UniProtKB-KW"/>
</dbReference>
<dbReference type="PANTHER" id="PTHR33542:SF3">
    <property type="entry name" value="SIROHYDROCHLORIN FERROCHELATASE, CHLOROPLASTIC"/>
    <property type="match status" value="1"/>
</dbReference>
<name>A0A2S2CUX6_9PROT</name>
<evidence type="ECO:0000313" key="4">
    <source>
        <dbReference type="EMBL" id="AWK88215.1"/>
    </source>
</evidence>
<dbReference type="GO" id="GO:0016829">
    <property type="term" value="F:lyase activity"/>
    <property type="evidence" value="ECO:0007669"/>
    <property type="project" value="UniProtKB-KW"/>
</dbReference>
<dbReference type="Gene3D" id="3.40.50.1400">
    <property type="match status" value="2"/>
</dbReference>
<evidence type="ECO:0000256" key="1">
    <source>
        <dbReference type="ARBA" id="ARBA00022723"/>
    </source>
</evidence>
<dbReference type="AlphaFoldDB" id="A0A2S2CUX6"/>
<dbReference type="PANTHER" id="PTHR33542">
    <property type="entry name" value="SIROHYDROCHLORIN FERROCHELATASE, CHLOROPLASTIC"/>
    <property type="match status" value="1"/>
</dbReference>
<dbReference type="SUPFAM" id="SSF53800">
    <property type="entry name" value="Chelatase"/>
    <property type="match status" value="1"/>
</dbReference>
<sequence>MGPPPAGQCPLPLLRRHLERPRRPADGGAEDPAASGQGPLRRLRPSRHLQRQHAHPRGKDDRGHLGGGSRLLPERRRDGAAAGDGAVTRLPPDRAPAADTGLLLFAHGTPDGSGGTIAAAVAAALTARGRFAEVAACFSRQSPSPAAALAAMRSPRVLVAPLLTCRGGLATRVLPALLAEAGQPERWSILPPLGELPDIAGIARDLVQAALAGTGLSPGDVAVLVAGHGSSRDSASRAATEALARTLASSGGYGGVGTVFLSEEPVASDWRRVTAAQRVVVVPFLLSGGNHEEHDLPALLREGGGGLDGREIDGRRLWLTPAMGRHPAIPALVEAAALAAADAPEPQDR</sequence>